<name>A0A816MKX7_BRANA</name>
<evidence type="ECO:0000313" key="1">
    <source>
        <dbReference type="EMBL" id="CAF1994149.1"/>
    </source>
</evidence>
<protein>
    <submittedName>
        <fullName evidence="1">(rape) hypothetical protein</fullName>
    </submittedName>
</protein>
<accession>A0A816MKX7</accession>
<sequence>MLDVSAVAILVGKLTEERTESTTESRSSSSAAENFVAALLMLRHESLRFKKIAKEASAVEDLRALTHISPE</sequence>
<organism evidence="1">
    <name type="scientific">Brassica napus</name>
    <name type="common">Rape</name>
    <dbReference type="NCBI Taxonomy" id="3708"/>
    <lineage>
        <taxon>Eukaryota</taxon>
        <taxon>Viridiplantae</taxon>
        <taxon>Streptophyta</taxon>
        <taxon>Embryophyta</taxon>
        <taxon>Tracheophyta</taxon>
        <taxon>Spermatophyta</taxon>
        <taxon>Magnoliopsida</taxon>
        <taxon>eudicotyledons</taxon>
        <taxon>Gunneridae</taxon>
        <taxon>Pentapetalae</taxon>
        <taxon>rosids</taxon>
        <taxon>malvids</taxon>
        <taxon>Brassicales</taxon>
        <taxon>Brassicaceae</taxon>
        <taxon>Brassiceae</taxon>
        <taxon>Brassica</taxon>
    </lineage>
</organism>
<proteinExistence type="predicted"/>
<dbReference type="AlphaFoldDB" id="A0A816MKX7"/>
<gene>
    <name evidence="1" type="ORF">DARMORV10_C07P29880.1</name>
</gene>
<dbReference type="EMBL" id="HG994371">
    <property type="protein sequence ID" value="CAF1994149.1"/>
    <property type="molecule type" value="Genomic_DNA"/>
</dbReference>
<reference evidence="1" key="1">
    <citation type="submission" date="2021-01" db="EMBL/GenBank/DDBJ databases">
        <authorList>
            <consortium name="Genoscope - CEA"/>
            <person name="William W."/>
        </authorList>
    </citation>
    <scope>NUCLEOTIDE SEQUENCE</scope>
</reference>
<dbReference type="Proteomes" id="UP001295469">
    <property type="component" value="Chromosome C07"/>
</dbReference>